<feature type="short sequence motif" description="Histidine triad motif" evidence="2">
    <location>
        <begin position="128"/>
        <end position="132"/>
    </location>
</feature>
<dbReference type="Gene3D" id="3.30.428.10">
    <property type="entry name" value="HIT-like"/>
    <property type="match status" value="1"/>
</dbReference>
<proteinExistence type="predicted"/>
<dbReference type="RefSeq" id="WP_373971630.1">
    <property type="nucleotide sequence ID" value="NZ_JBHDLJ010000004.1"/>
</dbReference>
<dbReference type="Proteomes" id="UP001575652">
    <property type="component" value="Unassembled WGS sequence"/>
</dbReference>
<evidence type="ECO:0000259" key="3">
    <source>
        <dbReference type="PROSITE" id="PS51084"/>
    </source>
</evidence>
<dbReference type="InterPro" id="IPR039383">
    <property type="entry name" value="FHIT"/>
</dbReference>
<dbReference type="SUPFAM" id="SSF54197">
    <property type="entry name" value="HIT-like"/>
    <property type="match status" value="1"/>
</dbReference>
<keyword evidence="1" id="KW-0547">Nucleotide-binding</keyword>
<evidence type="ECO:0000256" key="1">
    <source>
        <dbReference type="ARBA" id="ARBA00022741"/>
    </source>
</evidence>
<feature type="domain" description="HIT" evidence="3">
    <location>
        <begin position="34"/>
        <end position="143"/>
    </location>
</feature>
<sequence length="171" mass="18733">MAGVPDSFQRLWTPYRMAYIKAGQDQVTGEDDCPFCRGPQREDAESLIVHRGRTAFVVLNLFPYNSGHLLVCPYRHVPNYTDITDEETAEIAALTQQSMRVLRQVARPTGFNLGMNQGVSGGAGIAAHLHQHVVPRWGGDGNFFPIIAQTKAIPATLGDVRESLAAAWPAC</sequence>
<protein>
    <submittedName>
        <fullName evidence="4">HIT domain-containing protein</fullName>
    </submittedName>
</protein>
<evidence type="ECO:0000313" key="5">
    <source>
        <dbReference type="Proteomes" id="UP001575652"/>
    </source>
</evidence>
<dbReference type="PANTHER" id="PTHR42997">
    <property type="entry name" value="HIT FAMILY HYDROLASE"/>
    <property type="match status" value="1"/>
</dbReference>
<dbReference type="PANTHER" id="PTHR42997:SF1">
    <property type="entry name" value="AP-4-A PHOSPHORYLASE"/>
    <property type="match status" value="1"/>
</dbReference>
<dbReference type="InterPro" id="IPR011146">
    <property type="entry name" value="HIT-like"/>
</dbReference>
<comment type="caution">
    <text evidence="4">The sequence shown here is derived from an EMBL/GenBank/DDBJ whole genome shotgun (WGS) entry which is preliminary data.</text>
</comment>
<dbReference type="CDD" id="cd01275">
    <property type="entry name" value="FHIT"/>
    <property type="match status" value="1"/>
</dbReference>
<evidence type="ECO:0000256" key="2">
    <source>
        <dbReference type="PROSITE-ProRule" id="PRU00464"/>
    </source>
</evidence>
<gene>
    <name evidence="4" type="ORF">ACETWP_07505</name>
</gene>
<accession>A0ABV4UMS3</accession>
<organism evidence="4 5">
    <name type="scientific">Arthrobacter halodurans</name>
    <dbReference type="NCBI Taxonomy" id="516699"/>
    <lineage>
        <taxon>Bacteria</taxon>
        <taxon>Bacillati</taxon>
        <taxon>Actinomycetota</taxon>
        <taxon>Actinomycetes</taxon>
        <taxon>Micrococcales</taxon>
        <taxon>Micrococcaceae</taxon>
        <taxon>Arthrobacter</taxon>
    </lineage>
</organism>
<dbReference type="InterPro" id="IPR036265">
    <property type="entry name" value="HIT-like_sf"/>
</dbReference>
<dbReference type="PROSITE" id="PS51084">
    <property type="entry name" value="HIT_2"/>
    <property type="match status" value="1"/>
</dbReference>
<dbReference type="Pfam" id="PF01230">
    <property type="entry name" value="HIT"/>
    <property type="match status" value="1"/>
</dbReference>
<dbReference type="EMBL" id="JBHDLJ010000004">
    <property type="protein sequence ID" value="MFB0834429.1"/>
    <property type="molecule type" value="Genomic_DNA"/>
</dbReference>
<reference evidence="4 5" key="1">
    <citation type="submission" date="2024-09" db="EMBL/GenBank/DDBJ databases">
        <authorList>
            <person name="Salinas-Garcia M.A."/>
            <person name="Prieme A."/>
        </authorList>
    </citation>
    <scope>NUCLEOTIDE SEQUENCE [LARGE SCALE GENOMIC DNA]</scope>
    <source>
        <strain evidence="4 5">DSM 21081</strain>
    </source>
</reference>
<dbReference type="InterPro" id="IPR052908">
    <property type="entry name" value="AP-4-A_phosphorylase"/>
</dbReference>
<name>A0ABV4UMS3_9MICC</name>
<evidence type="ECO:0000313" key="4">
    <source>
        <dbReference type="EMBL" id="MFB0834429.1"/>
    </source>
</evidence>
<keyword evidence="5" id="KW-1185">Reference proteome</keyword>